<evidence type="ECO:0000256" key="1">
    <source>
        <dbReference type="ARBA" id="ARBA00004141"/>
    </source>
</evidence>
<protein>
    <submittedName>
        <fullName evidence="6">Spore germination protein</fullName>
    </submittedName>
</protein>
<sequence>MAARSIFKRKSKKGITANDENFSRYLDANIDDNLESIKELLDSPNDLVMRRFHLGEHRCAIVYIDGLSDKATIEENVLKNLEIIERNKELTNTDKPNLLAIIHEELISLTSIQNVNTMDELMLSLLSGSSVFVLDGVDRVLLLDTKMWENRSIEEPVSESLIRGPREGFVENLRTNMVLLRRQIRDPNLHFKTHEIGRRSKKKLVVAYISGIIHPDILKEVNRRLEAIDTDDALESGYIEQWIEDSFLSPFPQVDNTERPDKAAAGLTQGKFVIILDGTPFVLIAPTTIGNTFQSPEDYYERWLIGTLLRCLRYLAAFITMFLPALYIALVSFHQGMIPSQLAFSIAATRQGVPFPAFIEAVLMGVTMELLREAGARLPKTIGQTIGIVGGLVIGEAAVSAGVVSPIMVIVVALTAVASFTLPLYSVAISFRLIRFAFMLAAAFLGLYGIVLVYIMINIHIVNLKSFGVPYSAPFAPTFFRDWDDLILRVPIPMLTKRPEYLQPTDSKAGDKEGKKV</sequence>
<feature type="transmembrane region" description="Helical" evidence="5">
    <location>
        <begin position="436"/>
        <end position="457"/>
    </location>
</feature>
<comment type="caution">
    <text evidence="6">The sequence shown here is derived from an EMBL/GenBank/DDBJ whole genome shotgun (WGS) entry which is preliminary data.</text>
</comment>
<dbReference type="GO" id="GO:0009847">
    <property type="term" value="P:spore germination"/>
    <property type="evidence" value="ECO:0007669"/>
    <property type="project" value="UniProtKB-UniRule"/>
</dbReference>
<name>A0A941DVZ3_9BACI</name>
<dbReference type="AlphaFoldDB" id="A0A941DVZ3"/>
<dbReference type="PANTHER" id="PTHR22550:SF5">
    <property type="entry name" value="LEUCINE ZIPPER PROTEIN 4"/>
    <property type="match status" value="1"/>
</dbReference>
<accession>A0A941DVZ3</accession>
<feature type="transmembrane region" description="Helical" evidence="5">
    <location>
        <begin position="353"/>
        <end position="371"/>
    </location>
</feature>
<comment type="similarity">
    <text evidence="2 4">Belongs to the GerABKA family.</text>
</comment>
<dbReference type="RefSeq" id="WP_166530839.1">
    <property type="nucleotide sequence ID" value="NZ_CP115959.1"/>
</dbReference>
<dbReference type="InterPro" id="IPR004995">
    <property type="entry name" value="Spore_Ger"/>
</dbReference>
<feature type="transmembrane region" description="Helical" evidence="5">
    <location>
        <begin position="407"/>
        <end position="429"/>
    </location>
</feature>
<reference evidence="6" key="1">
    <citation type="submission" date="2021-04" db="EMBL/GenBank/DDBJ databases">
        <title>Isolation and polyphasic classification of algal microorganism.</title>
        <authorList>
            <person name="Wang S."/>
        </authorList>
    </citation>
    <scope>NUCLEOTIDE SEQUENCE</scope>
    <source>
        <strain evidence="6">720a</strain>
    </source>
</reference>
<evidence type="ECO:0000256" key="4">
    <source>
        <dbReference type="PIRNR" id="PIRNR005690"/>
    </source>
</evidence>
<dbReference type="Pfam" id="PF03323">
    <property type="entry name" value="GerA"/>
    <property type="match status" value="1"/>
</dbReference>
<feature type="transmembrane region" description="Helical" evidence="5">
    <location>
        <begin position="383"/>
        <end position="401"/>
    </location>
</feature>
<dbReference type="InterPro" id="IPR050768">
    <property type="entry name" value="UPF0353/GerABKA_families"/>
</dbReference>
<dbReference type="PIRSF" id="PIRSF005690">
    <property type="entry name" value="GerBA"/>
    <property type="match status" value="1"/>
</dbReference>
<evidence type="ECO:0000313" key="6">
    <source>
        <dbReference type="EMBL" id="MBR7797725.1"/>
    </source>
</evidence>
<keyword evidence="5" id="KW-0812">Transmembrane</keyword>
<comment type="subcellular location">
    <subcellularLocation>
        <location evidence="4">Cell membrane</location>
    </subcellularLocation>
    <subcellularLocation>
        <location evidence="1">Membrane</location>
        <topology evidence="1">Multi-pass membrane protein</topology>
    </subcellularLocation>
</comment>
<evidence type="ECO:0000313" key="7">
    <source>
        <dbReference type="Proteomes" id="UP000675284"/>
    </source>
</evidence>
<evidence type="ECO:0000256" key="2">
    <source>
        <dbReference type="ARBA" id="ARBA00005278"/>
    </source>
</evidence>
<proteinExistence type="inferred from homology"/>
<evidence type="ECO:0000256" key="3">
    <source>
        <dbReference type="ARBA" id="ARBA00023136"/>
    </source>
</evidence>
<keyword evidence="3 4" id="KW-0472">Membrane</keyword>
<keyword evidence="7" id="KW-1185">Reference proteome</keyword>
<gene>
    <name evidence="6" type="ORF">KCX74_16975</name>
</gene>
<dbReference type="EMBL" id="JAGSOT010000067">
    <property type="protein sequence ID" value="MBR7797725.1"/>
    <property type="molecule type" value="Genomic_DNA"/>
</dbReference>
<organism evidence="6 7">
    <name type="scientific">Virgibacillus salarius</name>
    <dbReference type="NCBI Taxonomy" id="447199"/>
    <lineage>
        <taxon>Bacteria</taxon>
        <taxon>Bacillati</taxon>
        <taxon>Bacillota</taxon>
        <taxon>Bacilli</taxon>
        <taxon>Bacillales</taxon>
        <taxon>Bacillaceae</taxon>
        <taxon>Virgibacillus</taxon>
    </lineage>
</organism>
<dbReference type="GO" id="GO:0005886">
    <property type="term" value="C:plasma membrane"/>
    <property type="evidence" value="ECO:0007669"/>
    <property type="project" value="UniProtKB-SubCell"/>
</dbReference>
<evidence type="ECO:0000256" key="5">
    <source>
        <dbReference type="SAM" id="Phobius"/>
    </source>
</evidence>
<keyword evidence="5" id="KW-1133">Transmembrane helix</keyword>
<feature type="transmembrane region" description="Helical" evidence="5">
    <location>
        <begin position="312"/>
        <end position="333"/>
    </location>
</feature>
<dbReference type="Proteomes" id="UP000675284">
    <property type="component" value="Unassembled WGS sequence"/>
</dbReference>
<dbReference type="PANTHER" id="PTHR22550">
    <property type="entry name" value="SPORE GERMINATION PROTEIN"/>
    <property type="match status" value="1"/>
</dbReference>